<dbReference type="Proteomes" id="UP000435357">
    <property type="component" value="Unassembled WGS sequence"/>
</dbReference>
<name>A0A6N6M8D2_9FLAO</name>
<gene>
    <name evidence="2" type="ORF">F3059_09925</name>
</gene>
<proteinExistence type="predicted"/>
<evidence type="ECO:0000256" key="1">
    <source>
        <dbReference type="SAM" id="SignalP"/>
    </source>
</evidence>
<comment type="caution">
    <text evidence="2">The sequence shown here is derived from an EMBL/GenBank/DDBJ whole genome shotgun (WGS) entry which is preliminary data.</text>
</comment>
<feature type="chain" id="PRO_5026993672" description="Outer membrane protein beta-barrel domain-containing protein" evidence="1">
    <location>
        <begin position="25"/>
        <end position="218"/>
    </location>
</feature>
<dbReference type="AlphaFoldDB" id="A0A6N6M8D2"/>
<evidence type="ECO:0000313" key="3">
    <source>
        <dbReference type="Proteomes" id="UP000435357"/>
    </source>
</evidence>
<dbReference type="OrthoDB" id="1369748at2"/>
<keyword evidence="1" id="KW-0732">Signal</keyword>
<reference evidence="2 3" key="1">
    <citation type="submission" date="2019-09" db="EMBL/GenBank/DDBJ databases">
        <title>Genomes of Cryomorphaceae.</title>
        <authorList>
            <person name="Bowman J.P."/>
        </authorList>
    </citation>
    <scope>NUCLEOTIDE SEQUENCE [LARGE SCALE GENOMIC DNA]</scope>
    <source>
        <strain evidence="2 3">KCTC 52047</strain>
    </source>
</reference>
<feature type="signal peptide" evidence="1">
    <location>
        <begin position="1"/>
        <end position="24"/>
    </location>
</feature>
<evidence type="ECO:0008006" key="4">
    <source>
        <dbReference type="Google" id="ProtNLM"/>
    </source>
</evidence>
<sequence>MPFIAKGIFFAFFSFLSIASYSQADFFSSISDAIRSDPKLDFKIDSRNSFVGSRYARILGVKIGANYDDVFKVGIGYNMLLSEVRTNRMITNSAGQRELVSARFRMRYVSPYAEYNFYNESPFQLSILVLTGIGSSNFTYQDLYGVEHVTPKKINFIYEPYMLGEFKPFKYVGFGAGVGYRLIASGNKYTQRKVNSPIYVFNLKIYFDEIWDDVTIEK</sequence>
<organism evidence="2 3">
    <name type="scientific">Salibacter halophilus</name>
    <dbReference type="NCBI Taxonomy" id="1803916"/>
    <lineage>
        <taxon>Bacteria</taxon>
        <taxon>Pseudomonadati</taxon>
        <taxon>Bacteroidota</taxon>
        <taxon>Flavobacteriia</taxon>
        <taxon>Flavobacteriales</taxon>
        <taxon>Salibacteraceae</taxon>
        <taxon>Salibacter</taxon>
    </lineage>
</organism>
<evidence type="ECO:0000313" key="2">
    <source>
        <dbReference type="EMBL" id="KAB1063377.1"/>
    </source>
</evidence>
<keyword evidence="3" id="KW-1185">Reference proteome</keyword>
<protein>
    <recommendedName>
        <fullName evidence="4">Outer membrane protein beta-barrel domain-containing protein</fullName>
    </recommendedName>
</protein>
<accession>A0A6N6M8D2</accession>
<dbReference type="EMBL" id="WACR01000008">
    <property type="protein sequence ID" value="KAB1063377.1"/>
    <property type="molecule type" value="Genomic_DNA"/>
</dbReference>